<keyword evidence="8" id="KW-1185">Reference proteome</keyword>
<dbReference type="InterPro" id="IPR050109">
    <property type="entry name" value="HTH-type_TetR-like_transc_reg"/>
</dbReference>
<reference evidence="8" key="1">
    <citation type="journal article" date="2019" name="Int. J. Syst. Evol. Microbiol.">
        <title>The Global Catalogue of Microorganisms (GCM) 10K type strain sequencing project: providing services to taxonomists for standard genome sequencing and annotation.</title>
        <authorList>
            <consortium name="The Broad Institute Genomics Platform"/>
            <consortium name="The Broad Institute Genome Sequencing Center for Infectious Disease"/>
            <person name="Wu L."/>
            <person name="Ma J."/>
        </authorList>
    </citation>
    <scope>NUCLEOTIDE SEQUENCE [LARGE SCALE GENOMIC DNA]</scope>
    <source>
        <strain evidence="8">CGMCC 4.7139</strain>
    </source>
</reference>
<dbReference type="PRINTS" id="PR00455">
    <property type="entry name" value="HTHTETR"/>
</dbReference>
<dbReference type="InterPro" id="IPR036271">
    <property type="entry name" value="Tet_transcr_reg_TetR-rel_C_sf"/>
</dbReference>
<comment type="caution">
    <text evidence="7">The sequence shown here is derived from an EMBL/GenBank/DDBJ whole genome shotgun (WGS) entry which is preliminary data.</text>
</comment>
<dbReference type="PROSITE" id="PS50977">
    <property type="entry name" value="HTH_TETR_2"/>
    <property type="match status" value="1"/>
</dbReference>
<dbReference type="EMBL" id="JBHSFE010000007">
    <property type="protein sequence ID" value="MFC4607743.1"/>
    <property type="molecule type" value="Genomic_DNA"/>
</dbReference>
<gene>
    <name evidence="7" type="ORF">ACFO9E_07930</name>
</gene>
<dbReference type="Proteomes" id="UP001595993">
    <property type="component" value="Unassembled WGS sequence"/>
</dbReference>
<feature type="region of interest" description="Disordered" evidence="5">
    <location>
        <begin position="1"/>
        <end position="28"/>
    </location>
</feature>
<accession>A0ABV9G0D4</accession>
<dbReference type="InterPro" id="IPR001647">
    <property type="entry name" value="HTH_TetR"/>
</dbReference>
<sequence length="226" mass="24088">MADHSPEAGSAPQRPAGRRRHPAARPTDDDMLDAASAVFSEAGFHAATMDVLAARARSTKPTLYAHFGSKEDLFGKCADLAADTLASALFEAYAAAADLPLEQQVRAGVASFFGYADVHPGRFRLLFGAHATGSAAEARQRLMSAATREITRRIRYFTKRHGRGAWGTSAELCASFVVGLVVEGARYTLVADSLDPASAAEFTTQFAVAALRHIDPHLADALDARE</sequence>
<evidence type="ECO:0000259" key="6">
    <source>
        <dbReference type="PROSITE" id="PS50977"/>
    </source>
</evidence>
<evidence type="ECO:0000256" key="4">
    <source>
        <dbReference type="PROSITE-ProRule" id="PRU00335"/>
    </source>
</evidence>
<evidence type="ECO:0000256" key="1">
    <source>
        <dbReference type="ARBA" id="ARBA00023015"/>
    </source>
</evidence>
<proteinExistence type="predicted"/>
<dbReference type="InterPro" id="IPR009057">
    <property type="entry name" value="Homeodomain-like_sf"/>
</dbReference>
<protein>
    <submittedName>
        <fullName evidence="7">TetR/AcrR family transcriptional regulator</fullName>
    </submittedName>
</protein>
<evidence type="ECO:0000256" key="3">
    <source>
        <dbReference type="ARBA" id="ARBA00023163"/>
    </source>
</evidence>
<dbReference type="PANTHER" id="PTHR30055">
    <property type="entry name" value="HTH-TYPE TRANSCRIPTIONAL REGULATOR RUTR"/>
    <property type="match status" value="1"/>
</dbReference>
<evidence type="ECO:0000256" key="5">
    <source>
        <dbReference type="SAM" id="MobiDB-lite"/>
    </source>
</evidence>
<dbReference type="InterPro" id="IPR023772">
    <property type="entry name" value="DNA-bd_HTH_TetR-type_CS"/>
</dbReference>
<feature type="DNA-binding region" description="H-T-H motif" evidence="4">
    <location>
        <begin position="48"/>
        <end position="67"/>
    </location>
</feature>
<dbReference type="Gene3D" id="1.10.357.10">
    <property type="entry name" value="Tetracycline Repressor, domain 2"/>
    <property type="match status" value="1"/>
</dbReference>
<organism evidence="7 8">
    <name type="scientific">Streptomyces maoxianensis</name>
    <dbReference type="NCBI Taxonomy" id="1459942"/>
    <lineage>
        <taxon>Bacteria</taxon>
        <taxon>Bacillati</taxon>
        <taxon>Actinomycetota</taxon>
        <taxon>Actinomycetes</taxon>
        <taxon>Kitasatosporales</taxon>
        <taxon>Streptomycetaceae</taxon>
        <taxon>Streptomyces</taxon>
    </lineage>
</organism>
<dbReference type="SUPFAM" id="SSF48498">
    <property type="entry name" value="Tetracyclin repressor-like, C-terminal domain"/>
    <property type="match status" value="1"/>
</dbReference>
<feature type="domain" description="HTH tetR-type" evidence="6">
    <location>
        <begin position="25"/>
        <end position="85"/>
    </location>
</feature>
<evidence type="ECO:0000313" key="8">
    <source>
        <dbReference type="Proteomes" id="UP001595993"/>
    </source>
</evidence>
<keyword evidence="3" id="KW-0804">Transcription</keyword>
<evidence type="ECO:0000256" key="2">
    <source>
        <dbReference type="ARBA" id="ARBA00023125"/>
    </source>
</evidence>
<dbReference type="RefSeq" id="WP_381192790.1">
    <property type="nucleotide sequence ID" value="NZ_JBHSFE010000007.1"/>
</dbReference>
<dbReference type="SUPFAM" id="SSF46689">
    <property type="entry name" value="Homeodomain-like"/>
    <property type="match status" value="1"/>
</dbReference>
<keyword evidence="2 4" id="KW-0238">DNA-binding</keyword>
<evidence type="ECO:0000313" key="7">
    <source>
        <dbReference type="EMBL" id="MFC4607743.1"/>
    </source>
</evidence>
<keyword evidence="1" id="KW-0805">Transcription regulation</keyword>
<dbReference type="PANTHER" id="PTHR30055:SF234">
    <property type="entry name" value="HTH-TYPE TRANSCRIPTIONAL REGULATOR BETI"/>
    <property type="match status" value="1"/>
</dbReference>
<dbReference type="Pfam" id="PF00440">
    <property type="entry name" value="TetR_N"/>
    <property type="match status" value="1"/>
</dbReference>
<dbReference type="PROSITE" id="PS01081">
    <property type="entry name" value="HTH_TETR_1"/>
    <property type="match status" value="1"/>
</dbReference>
<name>A0ABV9G0D4_9ACTN</name>